<dbReference type="GO" id="GO:0000724">
    <property type="term" value="P:double-strand break repair via homologous recombination"/>
    <property type="evidence" value="ECO:0007669"/>
    <property type="project" value="TreeGrafter"/>
</dbReference>
<feature type="coiled-coil region" evidence="4">
    <location>
        <begin position="356"/>
        <end position="383"/>
    </location>
</feature>
<evidence type="ECO:0000256" key="2">
    <source>
        <dbReference type="ARBA" id="ARBA00018687"/>
    </source>
</evidence>
<dbReference type="InterPro" id="IPR027417">
    <property type="entry name" value="P-loop_NTPase"/>
</dbReference>
<feature type="coiled-coil region" evidence="4">
    <location>
        <begin position="184"/>
        <end position="320"/>
    </location>
</feature>
<dbReference type="GO" id="GO:0003697">
    <property type="term" value="F:single-stranded DNA binding"/>
    <property type="evidence" value="ECO:0007669"/>
    <property type="project" value="TreeGrafter"/>
</dbReference>
<dbReference type="Pfam" id="PF02463">
    <property type="entry name" value="SMC_N"/>
    <property type="match status" value="1"/>
</dbReference>
<organism evidence="7 8">
    <name type="scientific">Lutzomyia longipalpis</name>
    <name type="common">Sand fly</name>
    <dbReference type="NCBI Taxonomy" id="7200"/>
    <lineage>
        <taxon>Eukaryota</taxon>
        <taxon>Metazoa</taxon>
        <taxon>Ecdysozoa</taxon>
        <taxon>Arthropoda</taxon>
        <taxon>Hexapoda</taxon>
        <taxon>Insecta</taxon>
        <taxon>Pterygota</taxon>
        <taxon>Neoptera</taxon>
        <taxon>Endopterygota</taxon>
        <taxon>Diptera</taxon>
        <taxon>Nematocera</taxon>
        <taxon>Psychodoidea</taxon>
        <taxon>Psychodidae</taxon>
        <taxon>Lutzomyia</taxon>
        <taxon>Lutzomyia</taxon>
    </lineage>
</organism>
<dbReference type="PANTHER" id="PTHR45916:SF1">
    <property type="entry name" value="STRUCTURAL MAINTENANCE OF CHROMOSOMES PROTEIN 5"/>
    <property type="match status" value="1"/>
</dbReference>
<dbReference type="EMBL" id="AJWK01025799">
    <property type="status" value="NOT_ANNOTATED_CDS"/>
    <property type="molecule type" value="Genomic_DNA"/>
</dbReference>
<dbReference type="EMBL" id="GITU01008755">
    <property type="protein sequence ID" value="MBC1177458.1"/>
    <property type="molecule type" value="Transcribed_RNA"/>
</dbReference>
<dbReference type="Gene3D" id="3.40.50.300">
    <property type="entry name" value="P-loop containing nucleotide triphosphate hydrolases"/>
    <property type="match status" value="2"/>
</dbReference>
<comment type="similarity">
    <text evidence="1">Belongs to the SMC family. SMC5 subfamily.</text>
</comment>
<keyword evidence="3 4" id="KW-0175">Coiled coil</keyword>
<dbReference type="GO" id="GO:0005634">
    <property type="term" value="C:nucleus"/>
    <property type="evidence" value="ECO:0007669"/>
    <property type="project" value="TreeGrafter"/>
</dbReference>
<evidence type="ECO:0000313" key="8">
    <source>
        <dbReference type="Proteomes" id="UP000092461"/>
    </source>
</evidence>
<dbReference type="AlphaFoldDB" id="A0A1B0CS84"/>
<reference evidence="6" key="2">
    <citation type="journal article" date="2020" name="BMC">
        <title>Leishmania infection induces a limited differential gene expression in the sand fly midgut.</title>
        <authorList>
            <person name="Coutinho-Abreu I.V."/>
            <person name="Serafim T.D."/>
            <person name="Meneses C."/>
            <person name="Kamhawi S."/>
            <person name="Oliveira F."/>
            <person name="Valenzuela J.G."/>
        </authorList>
    </citation>
    <scope>NUCLEOTIDE SEQUENCE</scope>
    <source>
        <strain evidence="6">Jacobina</strain>
        <tissue evidence="6">Midgut</tissue>
    </source>
</reference>
<feature type="domain" description="RecF/RecN/SMC N-terminal" evidence="5">
    <location>
        <begin position="8"/>
        <end position="992"/>
    </location>
</feature>
<evidence type="ECO:0000313" key="7">
    <source>
        <dbReference type="EnsemblMetazoa" id="LLOJ007733-PA"/>
    </source>
</evidence>
<dbReference type="InterPro" id="IPR003395">
    <property type="entry name" value="RecF/RecN/SMC_N"/>
</dbReference>
<evidence type="ECO:0000256" key="1">
    <source>
        <dbReference type="ARBA" id="ARBA00010171"/>
    </source>
</evidence>
<proteinExistence type="inferred from homology"/>
<name>A0A1B0CS84_LUTLO</name>
<sequence length="1035" mass="118747">MGDRGKICSVTVNNFITYDSVKMYCGPYLNVIIGPNGTGKSTLVAAIVIGMGGTCSTLSRGKTIVDYIKNGKKKAAVAIEIYKDDSRNVVEFNRIFDNSGKEIWRIDKKPVTQKAYIEHVRQFNIQVDNLCQFLPQDRVQDFAKMNPEEIFINTVKSVCSAEAHEQFQELRNMEKSSISSNTDITKWKNELKEVEATNEQLKLRIDNMEKRTVLLEKLQVGKIKKIHLDIEELNKKVEDCKRDLEDAKKALEEHEKKLAPLQAECKDYTLQVKKIDGDIVSCMDATSKMRSELSSMEQQVDDLESKIRMAKVAVANAKKHRESQNAEIAEETTVLTAILQDLEESAKQQPELEAKVPSLRERLKDMRHITKELEKERQKYVDERDLEIKTAIQNTKRKIADLQDVEKRHLAAMESRYPDMYKATMWLQDNRDQFRGKVYDPIIIELKLKDAREGKYLENVIAVRDLTAIVCEDTEDMKLLVKKLTKEMHLTVNVLQSKAASQINFTPRVPISQLTRFGFSKFLLDMVEGPFPILNYLCKIYQLQNIPVGNENTSKNLDEVTSSGLVNFFFTPNHRYAVAKSKYSSATSTTCIEIKGKQLLSVAVNPVVLQNEQRTLGDLQRRSDSMSVDIAECERKISWNESNARDLNVQLKEIEGKIQQFAGLGKRVKLQKRKLDNIRATMVDVEAEEEKCKKITQESTRKMLEVIKKMANSAEMFEEKEIDLMYHRDYLKRYHADNADIKARLCEAEIAVESAKRLVSQIQQILEAYKKKVNGHKNEIKALIEDVFEGNLNYMERPEFHELPNAVAELDEEISNLQAQVDCMEGRNERVIEEYAARQKKIEELCGMIANHSGVHQKLKRDMAQLHGKWFPGIQEVIQTINSKFSGFMATMGFAGEVSLTRYEYSSYGICIRVVYRNNESLQQLNSFLQSGGERTVAIATYTLALQHLSQVPFRCVDEINQGMDPKNERKIFEMLVDETSKPGMSQYFFITPKLLPGVKTNKYMVFHCVFNGPHIETPLLFINDNSTDNYYPKN</sequence>
<dbReference type="PANTHER" id="PTHR45916">
    <property type="entry name" value="STRUCTURAL MAINTENANCE OF CHROMOSOMES PROTEIN 5"/>
    <property type="match status" value="1"/>
</dbReference>
<dbReference type="VEuPathDB" id="VectorBase:LLONM1_005900"/>
<evidence type="ECO:0000256" key="4">
    <source>
        <dbReference type="SAM" id="Coils"/>
    </source>
</evidence>
<dbReference type="Proteomes" id="UP000092461">
    <property type="component" value="Unassembled WGS sequence"/>
</dbReference>
<reference evidence="7" key="3">
    <citation type="submission" date="2020-05" db="UniProtKB">
        <authorList>
            <consortium name="EnsemblMetazoa"/>
        </authorList>
    </citation>
    <scope>IDENTIFICATION</scope>
    <source>
        <strain evidence="7">Jacobina</strain>
    </source>
</reference>
<dbReference type="GO" id="GO:0030915">
    <property type="term" value="C:Smc5-Smc6 complex"/>
    <property type="evidence" value="ECO:0007669"/>
    <property type="project" value="TreeGrafter"/>
</dbReference>
<evidence type="ECO:0000313" key="6">
    <source>
        <dbReference type="EMBL" id="MBC1177458.1"/>
    </source>
</evidence>
<dbReference type="Gene3D" id="1.10.287.1490">
    <property type="match status" value="1"/>
</dbReference>
<keyword evidence="8" id="KW-1185">Reference proteome</keyword>
<evidence type="ECO:0000256" key="3">
    <source>
        <dbReference type="ARBA" id="ARBA00023054"/>
    </source>
</evidence>
<feature type="coiled-coil region" evidence="4">
    <location>
        <begin position="752"/>
        <end position="834"/>
    </location>
</feature>
<dbReference type="SUPFAM" id="SSF52540">
    <property type="entry name" value="P-loop containing nucleoside triphosphate hydrolases"/>
    <property type="match status" value="1"/>
</dbReference>
<dbReference type="VEuPathDB" id="VectorBase:LLOJ007733"/>
<reference evidence="8" key="1">
    <citation type="submission" date="2012-05" db="EMBL/GenBank/DDBJ databases">
        <title>Whole Genome Assembly of Lutzomyia longipalpis.</title>
        <authorList>
            <person name="Richards S."/>
            <person name="Qu C."/>
            <person name="Dillon R."/>
            <person name="Worley K."/>
            <person name="Scherer S."/>
            <person name="Batterton M."/>
            <person name="Taylor A."/>
            <person name="Hawes A."/>
            <person name="Hernandez B."/>
            <person name="Kovar C."/>
            <person name="Mandapat C."/>
            <person name="Pham C."/>
            <person name="Qu C."/>
            <person name="Jing C."/>
            <person name="Bess C."/>
            <person name="Bandaranaike D."/>
            <person name="Ngo D."/>
            <person name="Ongeri F."/>
            <person name="Arias F."/>
            <person name="Lara F."/>
            <person name="Weissenberger G."/>
            <person name="Kamau G."/>
            <person name="Han H."/>
            <person name="Shen H."/>
            <person name="Dinh H."/>
            <person name="Khalil I."/>
            <person name="Jones J."/>
            <person name="Shafer J."/>
            <person name="Jayaseelan J."/>
            <person name="Quiroz J."/>
            <person name="Blankenburg K."/>
            <person name="Nguyen L."/>
            <person name="Jackson L."/>
            <person name="Francisco L."/>
            <person name="Tang L.-Y."/>
            <person name="Pu L.-L."/>
            <person name="Perales L."/>
            <person name="Lorensuhewa L."/>
            <person name="Munidasa M."/>
            <person name="Coyle M."/>
            <person name="Taylor M."/>
            <person name="Puazo M."/>
            <person name="Firestine M."/>
            <person name="Scheel M."/>
            <person name="Javaid M."/>
            <person name="Wang M."/>
            <person name="Li M."/>
            <person name="Tabassum N."/>
            <person name="Saada N."/>
            <person name="Osuji N."/>
            <person name="Aqrawi P."/>
            <person name="Fu Q."/>
            <person name="Thornton R."/>
            <person name="Raj R."/>
            <person name="Goodspeed R."/>
            <person name="Mata R."/>
            <person name="Najjar R."/>
            <person name="Gubbala S."/>
            <person name="Lee S."/>
            <person name="Denson S."/>
            <person name="Patil S."/>
            <person name="Macmil S."/>
            <person name="Qi S."/>
            <person name="Matskevitch T."/>
            <person name="Palculict T."/>
            <person name="Mathew T."/>
            <person name="Vee V."/>
            <person name="Velamala V."/>
            <person name="Korchina V."/>
            <person name="Cai W."/>
            <person name="Liu W."/>
            <person name="Dai W."/>
            <person name="Zou X."/>
            <person name="Zhu Y."/>
            <person name="Zhang Y."/>
            <person name="Wu Y.-Q."/>
            <person name="Xin Y."/>
            <person name="Nazarath L."/>
            <person name="Kovar C."/>
            <person name="Han Y."/>
            <person name="Muzny D."/>
            <person name="Gibbs R."/>
        </authorList>
    </citation>
    <scope>NUCLEOTIDE SEQUENCE [LARGE SCALE GENOMIC DNA]</scope>
    <source>
        <strain evidence="8">Jacobina</strain>
    </source>
</reference>
<protein>
    <recommendedName>
        <fullName evidence="2">Structural maintenance of chromosomes protein 5</fullName>
    </recommendedName>
</protein>
<dbReference type="EnsemblMetazoa" id="LLOJ007733-RA">
    <property type="protein sequence ID" value="LLOJ007733-PA"/>
    <property type="gene ID" value="LLOJ007733"/>
</dbReference>
<accession>A0A1B0CS84</accession>
<evidence type="ECO:0000259" key="5">
    <source>
        <dbReference type="Pfam" id="PF02463"/>
    </source>
</evidence>